<proteinExistence type="predicted"/>
<name>A0A8H4QU49_9AGAR</name>
<accession>A0A8H4QU49</accession>
<protein>
    <submittedName>
        <fullName evidence="2">Uncharacterized protein</fullName>
    </submittedName>
</protein>
<feature type="region of interest" description="Disordered" evidence="1">
    <location>
        <begin position="1"/>
        <end position="31"/>
    </location>
</feature>
<dbReference type="AlphaFoldDB" id="A0A8H4QU49"/>
<evidence type="ECO:0000313" key="2">
    <source>
        <dbReference type="EMBL" id="KAF4616750.1"/>
    </source>
</evidence>
<comment type="caution">
    <text evidence="2">The sequence shown here is derived from an EMBL/GenBank/DDBJ whole genome shotgun (WGS) entry which is preliminary data.</text>
</comment>
<evidence type="ECO:0000313" key="3">
    <source>
        <dbReference type="Proteomes" id="UP000521872"/>
    </source>
</evidence>
<organism evidence="2 3">
    <name type="scientific">Agrocybe pediades</name>
    <dbReference type="NCBI Taxonomy" id="84607"/>
    <lineage>
        <taxon>Eukaryota</taxon>
        <taxon>Fungi</taxon>
        <taxon>Dikarya</taxon>
        <taxon>Basidiomycota</taxon>
        <taxon>Agaricomycotina</taxon>
        <taxon>Agaricomycetes</taxon>
        <taxon>Agaricomycetidae</taxon>
        <taxon>Agaricales</taxon>
        <taxon>Agaricineae</taxon>
        <taxon>Strophariaceae</taxon>
        <taxon>Agrocybe</taxon>
    </lineage>
</organism>
<evidence type="ECO:0000256" key="1">
    <source>
        <dbReference type="SAM" id="MobiDB-lite"/>
    </source>
</evidence>
<reference evidence="2 3" key="1">
    <citation type="submission" date="2019-12" db="EMBL/GenBank/DDBJ databases">
        <authorList>
            <person name="Floudas D."/>
            <person name="Bentzer J."/>
            <person name="Ahren D."/>
            <person name="Johansson T."/>
            <person name="Persson P."/>
            <person name="Tunlid A."/>
        </authorList>
    </citation>
    <scope>NUCLEOTIDE SEQUENCE [LARGE SCALE GENOMIC DNA]</scope>
    <source>
        <strain evidence="2 3">CBS 102.39</strain>
    </source>
</reference>
<dbReference type="Proteomes" id="UP000521872">
    <property type="component" value="Unassembled WGS sequence"/>
</dbReference>
<sequence length="237" mass="26634">MSEPTGTKRRRTGARTSSTTTSRDEASQGPSLSRLNSLIAEAVEMAKLVKPTMNGEYVAESLRYESHKRLLETSVKGLKKHIDNDPIDGWEEQGKMAEEIGNSIIEWLVPIWQKLVEEDVDLGAIEKCLVVCSRAIDGMIDLSDSEPTATVTDVEGNISLSQAVTWIWRELLVMAASRKQPTKSILENIKRYDLIDEVYALIRKGKEKRSPDGYAFWDAHWTDGMKEAAAKIRLARR</sequence>
<keyword evidence="3" id="KW-1185">Reference proteome</keyword>
<gene>
    <name evidence="2" type="ORF">D9613_008274</name>
</gene>
<dbReference type="EMBL" id="JAACJL010000031">
    <property type="protein sequence ID" value="KAF4616750.1"/>
    <property type="molecule type" value="Genomic_DNA"/>
</dbReference>